<evidence type="ECO:0000313" key="3">
    <source>
        <dbReference type="EMBL" id="OJT09268.1"/>
    </source>
</evidence>
<dbReference type="OrthoDB" id="2536450at2759"/>
<dbReference type="PANTHER" id="PTHR34862:SF1">
    <property type="entry name" value="SPARK DOMAIN-CONTAINING PROTEIN"/>
    <property type="match status" value="1"/>
</dbReference>
<dbReference type="Proteomes" id="UP000184267">
    <property type="component" value="Unassembled WGS sequence"/>
</dbReference>
<organism evidence="3 4">
    <name type="scientific">Trametes pubescens</name>
    <name type="common">White-rot fungus</name>
    <dbReference type="NCBI Taxonomy" id="154538"/>
    <lineage>
        <taxon>Eukaryota</taxon>
        <taxon>Fungi</taxon>
        <taxon>Dikarya</taxon>
        <taxon>Basidiomycota</taxon>
        <taxon>Agaricomycotina</taxon>
        <taxon>Agaricomycetes</taxon>
        <taxon>Polyporales</taxon>
        <taxon>Polyporaceae</taxon>
        <taxon>Trametes</taxon>
    </lineage>
</organism>
<proteinExistence type="predicted"/>
<comment type="caution">
    <text evidence="3">The sequence shown here is derived from an EMBL/GenBank/DDBJ whole genome shotgun (WGS) entry which is preliminary data.</text>
</comment>
<feature type="signal peptide" evidence="2">
    <location>
        <begin position="1"/>
        <end position="23"/>
    </location>
</feature>
<dbReference type="EMBL" id="MNAD01000957">
    <property type="protein sequence ID" value="OJT09268.1"/>
    <property type="molecule type" value="Genomic_DNA"/>
</dbReference>
<dbReference type="PANTHER" id="PTHR34862">
    <property type="entry name" value="SPARK DOMAIN-CONTAINING PROTEIN"/>
    <property type="match status" value="1"/>
</dbReference>
<keyword evidence="4" id="KW-1185">Reference proteome</keyword>
<keyword evidence="2" id="KW-0732">Signal</keyword>
<accession>A0A1M2VNX2</accession>
<evidence type="ECO:0000256" key="1">
    <source>
        <dbReference type="SAM" id="Phobius"/>
    </source>
</evidence>
<keyword evidence="1" id="KW-1133">Transmembrane helix</keyword>
<evidence type="ECO:0000256" key="2">
    <source>
        <dbReference type="SAM" id="SignalP"/>
    </source>
</evidence>
<name>A0A1M2VNX2_TRAPU</name>
<protein>
    <submittedName>
        <fullName evidence="3">Uncharacterized protein</fullName>
    </submittedName>
</protein>
<dbReference type="AlphaFoldDB" id="A0A1M2VNX2"/>
<dbReference type="STRING" id="154538.A0A1M2VNX2"/>
<keyword evidence="1" id="KW-0812">Transmembrane</keyword>
<dbReference type="OMA" id="TVRQVAC"/>
<feature type="chain" id="PRO_5012251053" evidence="2">
    <location>
        <begin position="24"/>
        <end position="277"/>
    </location>
</feature>
<evidence type="ECO:0000313" key="4">
    <source>
        <dbReference type="Proteomes" id="UP000184267"/>
    </source>
</evidence>
<keyword evidence="1" id="KW-0472">Membrane</keyword>
<gene>
    <name evidence="3" type="ORF">TRAPUB_14265</name>
</gene>
<sequence>MSFRKIAVAAALVAGLQMSGSSAQSLSTQCQAALATIVGNSDASCLNAQALIGLVVSTSSTTNTSIVPTVNSWLTGMCSRPACTNATLATVVSTVTSGCSTELGELGLSDVDSSSLTALVQSAYPTVRQVACLGDTSSNNTLCVTETLNNLEPYTGTLTVSNIEAVASQIVAGTVPNVPSNVTCTDCTKAAFNLVEQNFNGLLSGFSSDVSTTCGSSFIDGTQPASVTQLASNSTASAAATSNAAAGMFTAQFGFAPLAGVAVSALVTLTSAFFVLA</sequence>
<feature type="transmembrane region" description="Helical" evidence="1">
    <location>
        <begin position="253"/>
        <end position="276"/>
    </location>
</feature>
<reference evidence="3 4" key="1">
    <citation type="submission" date="2016-10" db="EMBL/GenBank/DDBJ databases">
        <title>Genome sequence of the basidiomycete white-rot fungus Trametes pubescens.</title>
        <authorList>
            <person name="Makela M.R."/>
            <person name="Granchi Z."/>
            <person name="Peng M."/>
            <person name="De Vries R.P."/>
            <person name="Grigoriev I."/>
            <person name="Riley R."/>
            <person name="Hilden K."/>
        </authorList>
    </citation>
    <scope>NUCLEOTIDE SEQUENCE [LARGE SCALE GENOMIC DNA]</scope>
    <source>
        <strain evidence="3 4">FBCC735</strain>
    </source>
</reference>